<comment type="caution">
    <text evidence="7">The sequence shown here is derived from an EMBL/GenBank/DDBJ whole genome shotgun (WGS) entry which is preliminary data.</text>
</comment>
<name>A0ABU0E4I4_9FIRM</name>
<dbReference type="PANTHER" id="PTHR30349:SF81">
    <property type="entry name" value="TYROSINE RECOMBINASE XERC"/>
    <property type="match status" value="1"/>
</dbReference>
<evidence type="ECO:0000313" key="8">
    <source>
        <dbReference type="Proteomes" id="UP001230220"/>
    </source>
</evidence>
<evidence type="ECO:0000256" key="3">
    <source>
        <dbReference type="ARBA" id="ARBA00023172"/>
    </source>
</evidence>
<dbReference type="InterPro" id="IPR010998">
    <property type="entry name" value="Integrase_recombinase_N"/>
</dbReference>
<dbReference type="Gene3D" id="1.10.150.130">
    <property type="match status" value="1"/>
</dbReference>
<dbReference type="EMBL" id="JAUSUR010000004">
    <property type="protein sequence ID" value="MDQ0361639.1"/>
    <property type="molecule type" value="Genomic_DNA"/>
</dbReference>
<dbReference type="InterPro" id="IPR044068">
    <property type="entry name" value="CB"/>
</dbReference>
<keyword evidence="3" id="KW-0233">DNA recombination</keyword>
<evidence type="ECO:0000259" key="5">
    <source>
        <dbReference type="PROSITE" id="PS51898"/>
    </source>
</evidence>
<evidence type="ECO:0000313" key="7">
    <source>
        <dbReference type="EMBL" id="MDQ0361639.1"/>
    </source>
</evidence>
<organism evidence="7 8">
    <name type="scientific">Breznakia pachnodae</name>
    <dbReference type="NCBI Taxonomy" id="265178"/>
    <lineage>
        <taxon>Bacteria</taxon>
        <taxon>Bacillati</taxon>
        <taxon>Bacillota</taxon>
        <taxon>Erysipelotrichia</taxon>
        <taxon>Erysipelotrichales</taxon>
        <taxon>Erysipelotrichaceae</taxon>
        <taxon>Breznakia</taxon>
    </lineage>
</organism>
<dbReference type="Gene3D" id="1.10.443.10">
    <property type="entry name" value="Intergrase catalytic core"/>
    <property type="match status" value="1"/>
</dbReference>
<proteinExistence type="predicted"/>
<reference evidence="7 8" key="1">
    <citation type="submission" date="2023-07" db="EMBL/GenBank/DDBJ databases">
        <title>Genomic Encyclopedia of Type Strains, Phase IV (KMG-IV): sequencing the most valuable type-strain genomes for metagenomic binning, comparative biology and taxonomic classification.</title>
        <authorList>
            <person name="Goeker M."/>
        </authorList>
    </citation>
    <scope>NUCLEOTIDE SEQUENCE [LARGE SCALE GENOMIC DNA]</scope>
    <source>
        <strain evidence="7 8">DSM 16784</strain>
    </source>
</reference>
<dbReference type="PROSITE" id="PS51900">
    <property type="entry name" value="CB"/>
    <property type="match status" value="1"/>
</dbReference>
<dbReference type="RefSeq" id="WP_307408527.1">
    <property type="nucleotide sequence ID" value="NZ_JAUSUR010000004.1"/>
</dbReference>
<keyword evidence="1" id="KW-0229">DNA integration</keyword>
<sequence length="303" mass="35992">MRLDYSTIDNYINYCENQRKLGKQTIKAYKIDMNQFHCFCKNFDYIVDKTTLQRYMEHLNKAYKSKSVKRKIATIKAFFNYLEFEEKIELNPMRKIRVSIKEPITLPKTIQHNDLDNLYKLLYSWKKEINEEKEYNNILRDICILELLISTGIRVSEISDLKPSDINLSEKNILISGKGNKERIVQIGSKELYDILSEYMLDTQVQSNPYLFMNKRKSRISDQSIRMLISKYAKLAGITERITPHMFRHTFATYLLEEDVDIRYIQKILGHSSITTTQIYTHIASSKQRYILENKNPRSRIHT</sequence>
<dbReference type="InterPro" id="IPR011010">
    <property type="entry name" value="DNA_brk_join_enz"/>
</dbReference>
<dbReference type="InterPro" id="IPR013762">
    <property type="entry name" value="Integrase-like_cat_sf"/>
</dbReference>
<dbReference type="Pfam" id="PF00589">
    <property type="entry name" value="Phage_integrase"/>
    <property type="match status" value="1"/>
</dbReference>
<dbReference type="PANTHER" id="PTHR30349">
    <property type="entry name" value="PHAGE INTEGRASE-RELATED"/>
    <property type="match status" value="1"/>
</dbReference>
<feature type="domain" description="Core-binding (CB)" evidence="6">
    <location>
        <begin position="2"/>
        <end position="83"/>
    </location>
</feature>
<dbReference type="InterPro" id="IPR002104">
    <property type="entry name" value="Integrase_catalytic"/>
</dbReference>
<keyword evidence="8" id="KW-1185">Reference proteome</keyword>
<evidence type="ECO:0000256" key="4">
    <source>
        <dbReference type="PROSITE-ProRule" id="PRU01248"/>
    </source>
</evidence>
<dbReference type="InterPro" id="IPR050090">
    <property type="entry name" value="Tyrosine_recombinase_XerCD"/>
</dbReference>
<dbReference type="Proteomes" id="UP001230220">
    <property type="component" value="Unassembled WGS sequence"/>
</dbReference>
<dbReference type="Pfam" id="PF02899">
    <property type="entry name" value="Phage_int_SAM_1"/>
    <property type="match status" value="1"/>
</dbReference>
<accession>A0ABU0E4I4</accession>
<evidence type="ECO:0000256" key="2">
    <source>
        <dbReference type="ARBA" id="ARBA00023125"/>
    </source>
</evidence>
<protein>
    <submittedName>
        <fullName evidence="7">Integrase/recombinase XerD</fullName>
    </submittedName>
</protein>
<keyword evidence="2 4" id="KW-0238">DNA-binding</keyword>
<dbReference type="SUPFAM" id="SSF56349">
    <property type="entry name" value="DNA breaking-rejoining enzymes"/>
    <property type="match status" value="1"/>
</dbReference>
<evidence type="ECO:0000259" key="6">
    <source>
        <dbReference type="PROSITE" id="PS51900"/>
    </source>
</evidence>
<dbReference type="PROSITE" id="PS51898">
    <property type="entry name" value="TYR_RECOMBINASE"/>
    <property type="match status" value="1"/>
</dbReference>
<feature type="domain" description="Tyr recombinase" evidence="5">
    <location>
        <begin position="105"/>
        <end position="293"/>
    </location>
</feature>
<gene>
    <name evidence="7" type="ORF">J2S15_002389</name>
</gene>
<evidence type="ECO:0000256" key="1">
    <source>
        <dbReference type="ARBA" id="ARBA00022908"/>
    </source>
</evidence>
<dbReference type="InterPro" id="IPR004107">
    <property type="entry name" value="Integrase_SAM-like_N"/>
</dbReference>